<dbReference type="AlphaFoldDB" id="A0A3L8DWW7"/>
<dbReference type="PANTHER" id="PTHR47331:SF5">
    <property type="entry name" value="RIBONUCLEASE H"/>
    <property type="match status" value="1"/>
</dbReference>
<accession>A0A3L8DWW7</accession>
<evidence type="ECO:0000313" key="2">
    <source>
        <dbReference type="Proteomes" id="UP000279307"/>
    </source>
</evidence>
<dbReference type="Gene3D" id="2.40.70.10">
    <property type="entry name" value="Acid Proteases"/>
    <property type="match status" value="1"/>
</dbReference>
<evidence type="ECO:0000313" key="1">
    <source>
        <dbReference type="EMBL" id="RLU24792.1"/>
    </source>
</evidence>
<dbReference type="OrthoDB" id="7553707at2759"/>
<sequence length="602" mass="66365">MSAEELLDQQLQLKHSISRVLDNFKKTGRKNLTPAKTRSRMATLKENWSQMRKGHASLSKRASAEMKGHHDYLDVLDEMEEACQTALDYMTECLEELEPPGSPANSTEVSFTRTNPSAFSLSHLPPIKLPPFDGKFDEWEQFRDRFQSLITENKDQSNFARMHFLTSCLKGRALDCIANLSITGDNFETAWRTLTSHFESKRRLLSVHLSTILNLVTLARELSIELQSLRDKIHVAVSALRNLERTPDELWNDILVHIVVQKLDPVTKKAWTVKTSDSDDPPKFNDLDRFLLARSHALEECSPTKLNSKMSGQKITASTATKTTLAACPLCKARHFLSACPTFTAGNPNQRRDIVKKHKRCFNCLSQSHSVGECQSKYSCRTCQQRHHSLLHDASDSRADSSAAVTVANTASPTTPPSPPMEENTVQSLCALAQNSRLQVLLATAWVTVGASSSRSFVVRALLDQGSEITFISERLAQNLRSKQITMPVSVSAVGGVSAGTFNKAVMISVSPRDSTTPAFPATALIMPHLTSYAPRTMTDLRSFAHLAALPWADSDPGSAETIDLILGADLYSCVILNGIRKGGQGDPIAQNTIWVGDFGSG</sequence>
<dbReference type="InterPro" id="IPR021109">
    <property type="entry name" value="Peptidase_aspartic_dom_sf"/>
</dbReference>
<name>A0A3L8DWW7_OOCBI</name>
<dbReference type="CDD" id="cd00303">
    <property type="entry name" value="retropepsin_like"/>
    <property type="match status" value="1"/>
</dbReference>
<reference evidence="1 2" key="1">
    <citation type="journal article" date="2018" name="Genome Res.">
        <title>The genomic architecture and molecular evolution of ant odorant receptors.</title>
        <authorList>
            <person name="McKenzie S.K."/>
            <person name="Kronauer D.J.C."/>
        </authorList>
    </citation>
    <scope>NUCLEOTIDE SEQUENCE [LARGE SCALE GENOMIC DNA]</scope>
    <source>
        <strain evidence="1">Clonal line C1</strain>
    </source>
</reference>
<dbReference type="Proteomes" id="UP000279307">
    <property type="component" value="Chromosome 3"/>
</dbReference>
<dbReference type="PANTHER" id="PTHR47331">
    <property type="entry name" value="PHD-TYPE DOMAIN-CONTAINING PROTEIN"/>
    <property type="match status" value="1"/>
</dbReference>
<dbReference type="InterPro" id="IPR005312">
    <property type="entry name" value="DUF1759"/>
</dbReference>
<dbReference type="Pfam" id="PF03564">
    <property type="entry name" value="DUF1759"/>
    <property type="match status" value="1"/>
</dbReference>
<protein>
    <submittedName>
        <fullName evidence="1">Uncharacterized protein</fullName>
    </submittedName>
</protein>
<organism evidence="1 2">
    <name type="scientific">Ooceraea biroi</name>
    <name type="common">Clonal raider ant</name>
    <name type="synonym">Cerapachys biroi</name>
    <dbReference type="NCBI Taxonomy" id="2015173"/>
    <lineage>
        <taxon>Eukaryota</taxon>
        <taxon>Metazoa</taxon>
        <taxon>Ecdysozoa</taxon>
        <taxon>Arthropoda</taxon>
        <taxon>Hexapoda</taxon>
        <taxon>Insecta</taxon>
        <taxon>Pterygota</taxon>
        <taxon>Neoptera</taxon>
        <taxon>Endopterygota</taxon>
        <taxon>Hymenoptera</taxon>
        <taxon>Apocrita</taxon>
        <taxon>Aculeata</taxon>
        <taxon>Formicoidea</taxon>
        <taxon>Formicidae</taxon>
        <taxon>Dorylinae</taxon>
        <taxon>Ooceraea</taxon>
    </lineage>
</organism>
<gene>
    <name evidence="1" type="ORF">DMN91_002882</name>
</gene>
<comment type="caution">
    <text evidence="1">The sequence shown here is derived from an EMBL/GenBank/DDBJ whole genome shotgun (WGS) entry which is preliminary data.</text>
</comment>
<dbReference type="EMBL" id="QOIP01000003">
    <property type="protein sequence ID" value="RLU24792.1"/>
    <property type="molecule type" value="Genomic_DNA"/>
</dbReference>
<proteinExistence type="predicted"/>